<evidence type="ECO:0000313" key="2">
    <source>
        <dbReference type="EMBL" id="QSG01916.1"/>
    </source>
</evidence>
<dbReference type="KEGG" id="hara:AArcS_0691"/>
<dbReference type="EMBL" id="CP064786">
    <property type="protein sequence ID" value="QSG01916.1"/>
    <property type="molecule type" value="Genomic_DNA"/>
</dbReference>
<keyword evidence="3" id="KW-1185">Reference proteome</keyword>
<sequence length="62" mass="6981">MPFFDIDMDCPRCSATLKTYTLEGHQAEVCESCGYAGVAVDHASEPEEFETWQDAMARFRGE</sequence>
<protein>
    <submittedName>
        <fullName evidence="2">Zn finger domain containing protein</fullName>
    </submittedName>
</protein>
<evidence type="ECO:0000313" key="3">
    <source>
        <dbReference type="Proteomes" id="UP000663586"/>
    </source>
</evidence>
<name>A0A897MUQ5_9EURY</name>
<accession>A0A897MUQ5</accession>
<reference evidence="2" key="1">
    <citation type="submission" date="2020-11" db="EMBL/GenBank/DDBJ databases">
        <title>Carbohydrate-dependent, anaerobic sulfur respiration: A novel catabolism in halophilic archaea.</title>
        <authorList>
            <person name="Sorokin D.Y."/>
            <person name="Messina E."/>
            <person name="Smedile F."/>
            <person name="La Cono V."/>
            <person name="Hallsworth J.E."/>
            <person name="Yakimov M.M."/>
        </authorList>
    </citation>
    <scope>NUCLEOTIDE SEQUENCE</scope>
    <source>
        <strain evidence="2">AArc-S</strain>
    </source>
</reference>
<dbReference type="Pfam" id="PF13453">
    <property type="entry name" value="Zn_ribbon_TFIIB"/>
    <property type="match status" value="1"/>
</dbReference>
<dbReference type="InterPro" id="IPR027392">
    <property type="entry name" value="TF_Znf"/>
</dbReference>
<gene>
    <name evidence="2" type="ORF">AArcS_0691</name>
</gene>
<proteinExistence type="predicted"/>
<dbReference type="Proteomes" id="UP000663586">
    <property type="component" value="Chromosome"/>
</dbReference>
<dbReference type="AlphaFoldDB" id="A0A897MUQ5"/>
<organism evidence="2 3">
    <name type="scientific">Natranaeroarchaeum sulfidigenes</name>
    <dbReference type="NCBI Taxonomy" id="2784880"/>
    <lineage>
        <taxon>Archaea</taxon>
        <taxon>Methanobacteriati</taxon>
        <taxon>Methanobacteriota</taxon>
        <taxon>Stenosarchaea group</taxon>
        <taxon>Halobacteria</taxon>
        <taxon>Halobacteriales</taxon>
        <taxon>Natronoarchaeaceae</taxon>
        <taxon>Natranaeroarchaeum</taxon>
    </lineage>
</organism>
<evidence type="ECO:0000259" key="1">
    <source>
        <dbReference type="Pfam" id="PF13453"/>
    </source>
</evidence>
<feature type="domain" description="Transcription factor zinc-finger" evidence="1">
    <location>
        <begin position="9"/>
        <end position="34"/>
    </location>
</feature>